<dbReference type="PROSITE" id="PS51257">
    <property type="entry name" value="PROKAR_LIPOPROTEIN"/>
    <property type="match status" value="1"/>
</dbReference>
<comment type="similarity">
    <text evidence="2">Belongs to the rickettsiale 17 kDa surface antigen family.</text>
</comment>
<evidence type="ECO:0000313" key="11">
    <source>
        <dbReference type="EMBL" id="MBK1669019.1"/>
    </source>
</evidence>
<keyword evidence="5" id="KW-0449">Lipoprotein</keyword>
<organism evidence="11 12">
    <name type="scientific">Rhodovibrio sodomensis</name>
    <dbReference type="NCBI Taxonomy" id="1088"/>
    <lineage>
        <taxon>Bacteria</taxon>
        <taxon>Pseudomonadati</taxon>
        <taxon>Pseudomonadota</taxon>
        <taxon>Alphaproteobacteria</taxon>
        <taxon>Rhodospirillales</taxon>
        <taxon>Rhodovibrionaceae</taxon>
        <taxon>Rhodovibrio</taxon>
    </lineage>
</organism>
<proteinExistence type="inferred from homology"/>
<reference evidence="11 12" key="1">
    <citation type="journal article" date="2020" name="Microorganisms">
        <title>Osmotic Adaptation and Compatible Solute Biosynthesis of Phototrophic Bacteria as Revealed from Genome Analyses.</title>
        <authorList>
            <person name="Imhoff J.F."/>
            <person name="Rahn T."/>
            <person name="Kunzel S."/>
            <person name="Keller A."/>
            <person name="Neulinger S.C."/>
        </authorList>
    </citation>
    <scope>NUCLEOTIDE SEQUENCE [LARGE SCALE GENOMIC DNA]</scope>
    <source>
        <strain evidence="11 12">DSM 9895</strain>
    </source>
</reference>
<dbReference type="Pfam" id="PF05433">
    <property type="entry name" value="Rick_17kDa_Anti"/>
    <property type="match status" value="1"/>
</dbReference>
<evidence type="ECO:0000259" key="10">
    <source>
        <dbReference type="Pfam" id="PF16998"/>
    </source>
</evidence>
<name>A0ABS1DGP6_9PROT</name>
<dbReference type="PANTHER" id="PTHR35603:SF2">
    <property type="entry name" value="OUTER MEMBRANE LIPOPROTEIN"/>
    <property type="match status" value="1"/>
</dbReference>
<evidence type="ECO:0000313" key="12">
    <source>
        <dbReference type="Proteomes" id="UP001296873"/>
    </source>
</evidence>
<keyword evidence="7" id="KW-0812">Transmembrane</keyword>
<keyword evidence="12" id="KW-1185">Reference proteome</keyword>
<evidence type="ECO:0000256" key="5">
    <source>
        <dbReference type="ARBA" id="ARBA00023288"/>
    </source>
</evidence>
<dbReference type="Proteomes" id="UP001296873">
    <property type="component" value="Unassembled WGS sequence"/>
</dbReference>
<feature type="transmembrane region" description="Helical" evidence="7">
    <location>
        <begin position="62"/>
        <end position="80"/>
    </location>
</feature>
<evidence type="ECO:0000256" key="7">
    <source>
        <dbReference type="SAM" id="Phobius"/>
    </source>
</evidence>
<keyword evidence="4 7" id="KW-0472">Membrane</keyword>
<dbReference type="EMBL" id="NRRL01000036">
    <property type="protein sequence ID" value="MBK1669019.1"/>
    <property type="molecule type" value="Genomic_DNA"/>
</dbReference>
<evidence type="ECO:0000259" key="9">
    <source>
        <dbReference type="Pfam" id="PF05433"/>
    </source>
</evidence>
<evidence type="ECO:0000256" key="3">
    <source>
        <dbReference type="ARBA" id="ARBA00015281"/>
    </source>
</evidence>
<evidence type="ECO:0000256" key="4">
    <source>
        <dbReference type="ARBA" id="ARBA00023136"/>
    </source>
</evidence>
<evidence type="ECO:0000256" key="6">
    <source>
        <dbReference type="SAM" id="MobiDB-lite"/>
    </source>
</evidence>
<feature type="compositionally biased region" description="Polar residues" evidence="6">
    <location>
        <begin position="109"/>
        <end position="118"/>
    </location>
</feature>
<keyword evidence="8" id="KW-0732">Signal</keyword>
<protein>
    <recommendedName>
        <fullName evidence="3">17 kDa surface antigen</fullName>
    </recommendedName>
</protein>
<feature type="compositionally biased region" description="Basic and acidic residues" evidence="6">
    <location>
        <begin position="86"/>
        <end position="100"/>
    </location>
</feature>
<dbReference type="InterPro" id="IPR032635">
    <property type="entry name" value="Anti_2"/>
</dbReference>
<evidence type="ECO:0000256" key="2">
    <source>
        <dbReference type="ARBA" id="ARBA00008681"/>
    </source>
</evidence>
<feature type="domain" description="Surface antigen" evidence="10">
    <location>
        <begin position="93"/>
        <end position="166"/>
    </location>
</feature>
<sequence>MSASRTKTVKSVALALALSLGVAGTTAGCAQYPGASKVGGAAVGGAAGGLLGSMVGGGTGRLVATGVGAVLGAGVGMLIAEDMTRHDKKEHVEATGKALEDNPSGEPATWSNPDSGNSGKVVPTKTYRENGRYCREYQTEVTVGGEKEQGYGKACRQPDGDWKIVNADA</sequence>
<comment type="caution">
    <text evidence="11">The sequence shown here is derived from an EMBL/GenBank/DDBJ whole genome shotgun (WGS) entry which is preliminary data.</text>
</comment>
<comment type="subcellular location">
    <subcellularLocation>
        <location evidence="1">Cell outer membrane</location>
        <topology evidence="1">Lipid-anchor</topology>
    </subcellularLocation>
</comment>
<gene>
    <name evidence="11" type="ORF">CKO28_13355</name>
</gene>
<feature type="chain" id="PRO_5047014416" description="17 kDa surface antigen" evidence="8">
    <location>
        <begin position="28"/>
        <end position="169"/>
    </location>
</feature>
<feature type="domain" description="Glycine zipper 2TM" evidence="9">
    <location>
        <begin position="39"/>
        <end position="78"/>
    </location>
</feature>
<evidence type="ECO:0000256" key="1">
    <source>
        <dbReference type="ARBA" id="ARBA00004459"/>
    </source>
</evidence>
<evidence type="ECO:0000256" key="8">
    <source>
        <dbReference type="SAM" id="SignalP"/>
    </source>
</evidence>
<dbReference type="InterPro" id="IPR051407">
    <property type="entry name" value="Bact_OM_lipoprot/Surf_antigen"/>
</dbReference>
<feature type="region of interest" description="Disordered" evidence="6">
    <location>
        <begin position="86"/>
        <end position="125"/>
    </location>
</feature>
<keyword evidence="7" id="KW-1133">Transmembrane helix</keyword>
<feature type="signal peptide" evidence="8">
    <location>
        <begin position="1"/>
        <end position="27"/>
    </location>
</feature>
<dbReference type="InterPro" id="IPR008816">
    <property type="entry name" value="Gly_zipper_2TM_dom"/>
</dbReference>
<accession>A0ABS1DGP6</accession>
<dbReference type="Pfam" id="PF16998">
    <property type="entry name" value="17kDa_Anti_2"/>
    <property type="match status" value="1"/>
</dbReference>
<dbReference type="PANTHER" id="PTHR35603">
    <property type="match status" value="1"/>
</dbReference>